<dbReference type="Proteomes" id="UP000193240">
    <property type="component" value="Unassembled WGS sequence"/>
</dbReference>
<accession>A0A1Y2LMA9</accession>
<dbReference type="InParanoid" id="A0A1Y2LMA9"/>
<reference evidence="1 2" key="1">
    <citation type="journal article" date="2017" name="Genome Announc.">
        <title>Genome sequence of the saprophytic ascomycete Epicoccum nigrum ICMP 19927 strain isolated from New Zealand.</title>
        <authorList>
            <person name="Fokin M."/>
            <person name="Fleetwood D."/>
            <person name="Weir B.S."/>
            <person name="Villas-Boas S.G."/>
        </authorList>
    </citation>
    <scope>NUCLEOTIDE SEQUENCE [LARGE SCALE GENOMIC DNA]</scope>
    <source>
        <strain evidence="1 2">ICMP 19927</strain>
    </source>
</reference>
<dbReference type="InterPro" id="IPR014710">
    <property type="entry name" value="RmlC-like_jellyroll"/>
</dbReference>
<dbReference type="STRING" id="105696.A0A1Y2LMA9"/>
<protein>
    <recommendedName>
        <fullName evidence="3">Cupin 2 conserved barrel domain-containing protein</fullName>
    </recommendedName>
</protein>
<dbReference type="OMA" id="APFYPEW"/>
<gene>
    <name evidence="1" type="ORF">B5807_10569</name>
</gene>
<dbReference type="AlphaFoldDB" id="A0A1Y2LMA9"/>
<dbReference type="EMBL" id="KZ107856">
    <property type="protein sequence ID" value="OSS44672.1"/>
    <property type="molecule type" value="Genomic_DNA"/>
</dbReference>
<sequence>MGRSEAEQMIYSDSDIRVEVFKGAVQGRMIQHPSRSFALEITLDLVKGAEFFCHKPPIHFHVQEEYIESIQGKMGLELDGKEHVLSAGDGPMSIKPYVNHRSYPLSLAQQDNGETVVKFLLSGEQTDSIFELNPVFFENWYKYQDDVVVNGARISLIQLFSTFDAGGTYVSFPWWVPFGQTISQILGVVVGRWSGGMLGYQPFYRKWTTDWELACQKMETSLFQRRFADKTKTN</sequence>
<organism evidence="1 2">
    <name type="scientific">Epicoccum nigrum</name>
    <name type="common">Soil fungus</name>
    <name type="synonym">Epicoccum purpurascens</name>
    <dbReference type="NCBI Taxonomy" id="105696"/>
    <lineage>
        <taxon>Eukaryota</taxon>
        <taxon>Fungi</taxon>
        <taxon>Dikarya</taxon>
        <taxon>Ascomycota</taxon>
        <taxon>Pezizomycotina</taxon>
        <taxon>Dothideomycetes</taxon>
        <taxon>Pleosporomycetidae</taxon>
        <taxon>Pleosporales</taxon>
        <taxon>Pleosporineae</taxon>
        <taxon>Didymellaceae</taxon>
        <taxon>Epicoccum</taxon>
    </lineage>
</organism>
<name>A0A1Y2LMA9_EPING</name>
<dbReference type="Gene3D" id="2.60.120.10">
    <property type="entry name" value="Jelly Rolls"/>
    <property type="match status" value="1"/>
</dbReference>
<proteinExistence type="predicted"/>
<keyword evidence="2" id="KW-1185">Reference proteome</keyword>
<evidence type="ECO:0000313" key="2">
    <source>
        <dbReference type="Proteomes" id="UP000193240"/>
    </source>
</evidence>
<evidence type="ECO:0008006" key="3">
    <source>
        <dbReference type="Google" id="ProtNLM"/>
    </source>
</evidence>
<evidence type="ECO:0000313" key="1">
    <source>
        <dbReference type="EMBL" id="OSS44672.1"/>
    </source>
</evidence>